<dbReference type="GeneID" id="6940736"/>
<dbReference type="RefSeq" id="YP_002242091.1">
    <property type="nucleotide sequence ID" value="NC_011292.1"/>
</dbReference>
<evidence type="ECO:0000313" key="2">
    <source>
        <dbReference type="EMBL" id="ACI12450.1"/>
    </source>
</evidence>
<evidence type="ECO:0008006" key="4">
    <source>
        <dbReference type="Google" id="ProtNLM"/>
    </source>
</evidence>
<organism evidence="2 3">
    <name type="scientific">Mycobacterium phage Konstantine</name>
    <dbReference type="NCBI Taxonomy" id="563121"/>
    <lineage>
        <taxon>Viruses</taxon>
        <taxon>Duplodnaviria</taxon>
        <taxon>Heunggongvirae</taxon>
        <taxon>Uroviricota</taxon>
        <taxon>Caudoviricetes</taxon>
        <taxon>Konstantinevirus</taxon>
        <taxon>Konstantinevirus konstantine</taxon>
    </lineage>
</organism>
<protein>
    <recommendedName>
        <fullName evidence="4">Minor tail protein</fullName>
    </recommendedName>
</protein>
<accession>B5U504</accession>
<reference evidence="2 3" key="1">
    <citation type="submission" date="2008-09" db="EMBL/GenBank/DDBJ databases">
        <authorList>
            <person name="Tantoco A.T."/>
            <person name="Edgar R.H."/>
            <person name="Ko C."/>
            <person name="Chambers R.A."/>
            <person name="Jacobs-Sera D."/>
            <person name="Hendrix R.W."/>
            <person name="Hatfull G.F."/>
        </authorList>
    </citation>
    <scope>NUCLEOTIDE SEQUENCE [LARGE SCALE GENOMIC DNA]</scope>
</reference>
<feature type="region of interest" description="Disordered" evidence="1">
    <location>
        <begin position="671"/>
        <end position="693"/>
    </location>
</feature>
<dbReference type="Proteomes" id="UP000002183">
    <property type="component" value="Segment"/>
</dbReference>
<keyword evidence="3" id="KW-1185">Reference proteome</keyword>
<dbReference type="EMBL" id="FJ174691">
    <property type="protein sequence ID" value="ACI12450.1"/>
    <property type="molecule type" value="Genomic_DNA"/>
</dbReference>
<dbReference type="KEGG" id="vg:6940736"/>
<gene>
    <name evidence="2" type="primary">34</name>
    <name evidence="2" type="ORF">KONSTANTINE_34</name>
</gene>
<evidence type="ECO:0000313" key="3">
    <source>
        <dbReference type="Proteomes" id="UP000002183"/>
    </source>
</evidence>
<dbReference type="Gene3D" id="2.60.120.260">
    <property type="entry name" value="Galactose-binding domain-like"/>
    <property type="match status" value="1"/>
</dbReference>
<name>B5U504_9CAUD</name>
<evidence type="ECO:0000256" key="1">
    <source>
        <dbReference type="SAM" id="MobiDB-lite"/>
    </source>
</evidence>
<proteinExistence type="predicted"/>
<sequence length="947" mass="102506">MAQSGYGSYQYESPESRALGSITAESYDKDQAKNLIKLNNDVSYMAAYMRKMQKGIDEANQNFIQQIQSFINDIVVLLGGGTAQGFDFGDLKYILQMIGALFGLGDANFPLSSFEAVWHMLSTYIFPTAQFADVINALIDSVIAGALDLLGEVPIVGEAVEQFAMYISLIRDWIGGLDESFGGLIDLLGGIFGGVDFNDLPSPQQVWQGVFNTFLKPLLNFLEGLINPLTGMIFPWKLPPISFGQITSDKTNFLPLGSFPEGSIPDDPDWLLNLLYPRTQDGTGAAEVVCDGTRKALRSGETPDDIVPVTGGQQFTVECYVAYEDFVGTGDPIRLEVVPFIGTERQNIILIDKYEPATPTLDWPGHRMGGEYTVPEGVTGIQTRIYITEDALEGTLWFDDVTFGSSGKFHIDWVDGLPEELQAIFSRWQLTIDTIVNSIRNTNIFGFELSDIAEALKSIPALNILGVLGPGSIAETIERMINQIVGGFVGTPGTGASLTDLFNFAKQISSWASQGRFAWELLGKRDNTPVDTGLLPSSTSNYKINYINTTLPCTQSESRIAAFRIEESAPLGVISWLGYGSSGITAFYVNIWKINKNTDVRHLVHHSGDVKSILHPGTTDADIGWNFYFLPEGFPRYAEDELFYELVPVGGTHYVRGIDTADKIPDHPYASTKGLGATRNNTDPANPPETISRSAWTTSSKIPWIETAIDVVNGNNQYDPVIVPFDDDGSVPVPSWANYVDLIAVGRGGRGANGATLNFNGRPGTPGKISATTLIRETHFTGDATLNFVTDSDGAKFTLGANELIAQNGENGSGQVFNGSMTGRGPTPRPFVYREEIYDMGEDQKVAGGRGANPGGAGAGGRGLILPESGGAGGSAAGWVKFRQSPVEDEGDIFDTIAPSAPDITVLSRSYSSIEIEVDSPEADVAGYDFYLDGVKINDLLVPEEDE</sequence>
<feature type="compositionally biased region" description="Polar residues" evidence="1">
    <location>
        <begin position="678"/>
        <end position="693"/>
    </location>
</feature>